<evidence type="ECO:0000256" key="2">
    <source>
        <dbReference type="SAM" id="SignalP"/>
    </source>
</evidence>
<keyword evidence="4" id="KW-1185">Reference proteome</keyword>
<gene>
    <name evidence="3" type="ORF">QBC38DRAFT_113517</name>
</gene>
<dbReference type="EMBL" id="MU865309">
    <property type="protein sequence ID" value="KAK4229303.1"/>
    <property type="molecule type" value="Genomic_DNA"/>
</dbReference>
<proteinExistence type="predicted"/>
<feature type="region of interest" description="Disordered" evidence="1">
    <location>
        <begin position="70"/>
        <end position="94"/>
    </location>
</feature>
<comment type="caution">
    <text evidence="3">The sequence shown here is derived from an EMBL/GenBank/DDBJ whole genome shotgun (WGS) entry which is preliminary data.</text>
</comment>
<evidence type="ECO:0000313" key="3">
    <source>
        <dbReference type="EMBL" id="KAK4229303.1"/>
    </source>
</evidence>
<evidence type="ECO:0000256" key="1">
    <source>
        <dbReference type="SAM" id="MobiDB-lite"/>
    </source>
</evidence>
<dbReference type="AlphaFoldDB" id="A0AAN7BTI1"/>
<protein>
    <submittedName>
        <fullName evidence="3">Uncharacterized protein</fullName>
    </submittedName>
</protein>
<keyword evidence="2" id="KW-0732">Signal</keyword>
<accession>A0AAN7BTI1</accession>
<organism evidence="3 4">
    <name type="scientific">Podospora fimiseda</name>
    <dbReference type="NCBI Taxonomy" id="252190"/>
    <lineage>
        <taxon>Eukaryota</taxon>
        <taxon>Fungi</taxon>
        <taxon>Dikarya</taxon>
        <taxon>Ascomycota</taxon>
        <taxon>Pezizomycotina</taxon>
        <taxon>Sordariomycetes</taxon>
        <taxon>Sordariomycetidae</taxon>
        <taxon>Sordariales</taxon>
        <taxon>Podosporaceae</taxon>
        <taxon>Podospora</taxon>
    </lineage>
</organism>
<sequence>MHLQTAIVALLPLFLAVTTSAQHTNPVITDHPSWVTVRRGHSQEQPPPSPPLDHERRQWITLSFTTKTRTGVPSKRQHLTRPVTTPLPPPVTVRHGDEYGVASVTPIAGQDTDEADNWVGEINDRIIIAPRRPHPHHSCTSVAGSTPTCTAKPKKDDGSRGGGKVSCLGAVIWGVGMVIVAGGLWGL</sequence>
<evidence type="ECO:0000313" key="4">
    <source>
        <dbReference type="Proteomes" id="UP001301958"/>
    </source>
</evidence>
<feature type="chain" id="PRO_5042876738" evidence="2">
    <location>
        <begin position="22"/>
        <end position="187"/>
    </location>
</feature>
<feature type="compositionally biased region" description="Polar residues" evidence="1">
    <location>
        <begin position="138"/>
        <end position="149"/>
    </location>
</feature>
<dbReference type="Proteomes" id="UP001301958">
    <property type="component" value="Unassembled WGS sequence"/>
</dbReference>
<name>A0AAN7BTI1_9PEZI</name>
<feature type="region of interest" description="Disordered" evidence="1">
    <location>
        <begin position="131"/>
        <end position="161"/>
    </location>
</feature>
<reference evidence="3" key="1">
    <citation type="journal article" date="2023" name="Mol. Phylogenet. Evol.">
        <title>Genome-scale phylogeny and comparative genomics of the fungal order Sordariales.</title>
        <authorList>
            <person name="Hensen N."/>
            <person name="Bonometti L."/>
            <person name="Westerberg I."/>
            <person name="Brannstrom I.O."/>
            <person name="Guillou S."/>
            <person name="Cros-Aarteil S."/>
            <person name="Calhoun S."/>
            <person name="Haridas S."/>
            <person name="Kuo A."/>
            <person name="Mondo S."/>
            <person name="Pangilinan J."/>
            <person name="Riley R."/>
            <person name="LaButti K."/>
            <person name="Andreopoulos B."/>
            <person name="Lipzen A."/>
            <person name="Chen C."/>
            <person name="Yan M."/>
            <person name="Daum C."/>
            <person name="Ng V."/>
            <person name="Clum A."/>
            <person name="Steindorff A."/>
            <person name="Ohm R.A."/>
            <person name="Martin F."/>
            <person name="Silar P."/>
            <person name="Natvig D.O."/>
            <person name="Lalanne C."/>
            <person name="Gautier V."/>
            <person name="Ament-Velasquez S.L."/>
            <person name="Kruys A."/>
            <person name="Hutchinson M.I."/>
            <person name="Powell A.J."/>
            <person name="Barry K."/>
            <person name="Miller A.N."/>
            <person name="Grigoriev I.V."/>
            <person name="Debuchy R."/>
            <person name="Gladieux P."/>
            <person name="Hiltunen Thoren M."/>
            <person name="Johannesson H."/>
        </authorList>
    </citation>
    <scope>NUCLEOTIDE SEQUENCE</scope>
    <source>
        <strain evidence="3">CBS 990.96</strain>
    </source>
</reference>
<feature type="signal peptide" evidence="2">
    <location>
        <begin position="1"/>
        <end position="21"/>
    </location>
</feature>
<reference evidence="3" key="2">
    <citation type="submission" date="2023-05" db="EMBL/GenBank/DDBJ databases">
        <authorList>
            <consortium name="Lawrence Berkeley National Laboratory"/>
            <person name="Steindorff A."/>
            <person name="Hensen N."/>
            <person name="Bonometti L."/>
            <person name="Westerberg I."/>
            <person name="Brannstrom I.O."/>
            <person name="Guillou S."/>
            <person name="Cros-Aarteil S."/>
            <person name="Calhoun S."/>
            <person name="Haridas S."/>
            <person name="Kuo A."/>
            <person name="Mondo S."/>
            <person name="Pangilinan J."/>
            <person name="Riley R."/>
            <person name="Labutti K."/>
            <person name="Andreopoulos B."/>
            <person name="Lipzen A."/>
            <person name="Chen C."/>
            <person name="Yanf M."/>
            <person name="Daum C."/>
            <person name="Ng V."/>
            <person name="Clum A."/>
            <person name="Ohm R."/>
            <person name="Martin F."/>
            <person name="Silar P."/>
            <person name="Natvig D."/>
            <person name="Lalanne C."/>
            <person name="Gautier V."/>
            <person name="Ament-Velasquez S.L."/>
            <person name="Kruys A."/>
            <person name="Hutchinson M.I."/>
            <person name="Powell A.J."/>
            <person name="Barry K."/>
            <person name="Miller A.N."/>
            <person name="Grigoriev I.V."/>
            <person name="Debuchy R."/>
            <person name="Gladieux P."/>
            <person name="Thoren M.H."/>
            <person name="Johannesson H."/>
        </authorList>
    </citation>
    <scope>NUCLEOTIDE SEQUENCE</scope>
    <source>
        <strain evidence="3">CBS 990.96</strain>
    </source>
</reference>